<evidence type="ECO:0000256" key="1">
    <source>
        <dbReference type="SAM" id="MobiDB-lite"/>
    </source>
</evidence>
<dbReference type="AlphaFoldDB" id="A6JPT3"/>
<evidence type="ECO:0000313" key="3">
    <source>
        <dbReference type="Proteomes" id="UP000234681"/>
    </source>
</evidence>
<feature type="region of interest" description="Disordered" evidence="1">
    <location>
        <begin position="1"/>
        <end position="29"/>
    </location>
</feature>
<name>A6JPT3_RAT</name>
<proteinExistence type="predicted"/>
<sequence length="59" mass="6885">MEIRRDMLAVNASHPMTTSKETAPISPISTHGDKYIGRKFLMQQQQKKCWKKVCRHREG</sequence>
<accession>A6JPT3</accession>
<gene>
    <name evidence="2" type="ORF">rCG_59046</name>
</gene>
<dbReference type="Proteomes" id="UP000234681">
    <property type="component" value="Chromosome 16"/>
</dbReference>
<dbReference type="EMBL" id="CH473995">
    <property type="protein sequence ID" value="EDL78840.1"/>
    <property type="molecule type" value="Genomic_DNA"/>
</dbReference>
<evidence type="ECO:0000313" key="2">
    <source>
        <dbReference type="EMBL" id="EDL78840.1"/>
    </source>
</evidence>
<organism evidence="2 3">
    <name type="scientific">Rattus norvegicus</name>
    <name type="common">Rat</name>
    <dbReference type="NCBI Taxonomy" id="10116"/>
    <lineage>
        <taxon>Eukaryota</taxon>
        <taxon>Metazoa</taxon>
        <taxon>Chordata</taxon>
        <taxon>Craniata</taxon>
        <taxon>Vertebrata</taxon>
        <taxon>Euteleostomi</taxon>
        <taxon>Mammalia</taxon>
        <taxon>Eutheria</taxon>
        <taxon>Euarchontoglires</taxon>
        <taxon>Glires</taxon>
        <taxon>Rodentia</taxon>
        <taxon>Myomorpha</taxon>
        <taxon>Muroidea</taxon>
        <taxon>Muridae</taxon>
        <taxon>Murinae</taxon>
        <taxon>Rattus</taxon>
    </lineage>
</organism>
<protein>
    <submittedName>
        <fullName evidence="2">RCG59046</fullName>
    </submittedName>
</protein>
<reference evidence="2 3" key="1">
    <citation type="submission" date="2005-09" db="EMBL/GenBank/DDBJ databases">
        <authorList>
            <person name="Mural R.J."/>
            <person name="Li P.W."/>
            <person name="Adams M.D."/>
            <person name="Amanatides P.G."/>
            <person name="Baden-Tillson H."/>
            <person name="Barnstead M."/>
            <person name="Chin S.H."/>
            <person name="Dew I."/>
            <person name="Evans C.A."/>
            <person name="Ferriera S."/>
            <person name="Flanigan M."/>
            <person name="Fosler C."/>
            <person name="Glodek A."/>
            <person name="Gu Z."/>
            <person name="Holt R.A."/>
            <person name="Jennings D."/>
            <person name="Kraft C.L."/>
            <person name="Lu F."/>
            <person name="Nguyen T."/>
            <person name="Nusskern D.R."/>
            <person name="Pfannkoch C.M."/>
            <person name="Sitter C."/>
            <person name="Sutton G.G."/>
            <person name="Venter J.C."/>
            <person name="Wang Z."/>
            <person name="Woodage T."/>
            <person name="Zheng X.H."/>
            <person name="Zhong F."/>
        </authorList>
    </citation>
    <scope>NUCLEOTIDE SEQUENCE [LARGE SCALE GENOMIC DNA]</scope>
    <source>
        <strain>BN</strain>
        <strain evidence="3">Sprague-Dawley</strain>
    </source>
</reference>